<dbReference type="Gene3D" id="3.40.50.620">
    <property type="entry name" value="HUPs"/>
    <property type="match status" value="1"/>
</dbReference>
<dbReference type="GO" id="GO:0006529">
    <property type="term" value="P:asparagine biosynthetic process"/>
    <property type="evidence" value="ECO:0007669"/>
    <property type="project" value="InterPro"/>
</dbReference>
<dbReference type="RefSeq" id="WP_027316135.1">
    <property type="nucleotide sequence ID" value="NZ_JACIDC010000013.1"/>
</dbReference>
<protein>
    <recommendedName>
        <fullName evidence="3">asparagine synthase (glutamine-hydrolyzing)</fullName>
        <ecNumber evidence="3">6.3.5.4</ecNumber>
    </recommendedName>
</protein>
<evidence type="ECO:0000313" key="8">
    <source>
        <dbReference type="Proteomes" id="UP000519439"/>
    </source>
</evidence>
<evidence type="ECO:0000256" key="5">
    <source>
        <dbReference type="PIRSR" id="PIRSR001589-3"/>
    </source>
</evidence>
<feature type="domain" description="Asparagine synthetase" evidence="6">
    <location>
        <begin position="191"/>
        <end position="524"/>
    </location>
</feature>
<dbReference type="EMBL" id="JACIDC010000013">
    <property type="protein sequence ID" value="MBB4041645.1"/>
    <property type="molecule type" value="Genomic_DNA"/>
</dbReference>
<dbReference type="SUPFAM" id="SSF52402">
    <property type="entry name" value="Adenine nucleotide alpha hydrolases-like"/>
    <property type="match status" value="1"/>
</dbReference>
<proteinExistence type="inferred from homology"/>
<feature type="site" description="Important for beta-aspartyl-AMP intermediate formation" evidence="5">
    <location>
        <position position="301"/>
    </location>
</feature>
<comment type="pathway">
    <text evidence="1">Amino-acid biosynthesis; L-asparagine biosynthesis; L-asparagine from L-aspartate (L-Gln route): step 1/1.</text>
</comment>
<evidence type="ECO:0000256" key="2">
    <source>
        <dbReference type="ARBA" id="ARBA00005752"/>
    </source>
</evidence>
<dbReference type="SUPFAM" id="SSF56235">
    <property type="entry name" value="N-terminal nucleophile aminohydrolases (Ntn hydrolases)"/>
    <property type="match status" value="1"/>
</dbReference>
<dbReference type="InterPro" id="IPR001962">
    <property type="entry name" value="Asn_synthase"/>
</dbReference>
<organism evidence="7 8">
    <name type="scientific">Microvirga flocculans</name>
    <dbReference type="NCBI Taxonomy" id="217168"/>
    <lineage>
        <taxon>Bacteria</taxon>
        <taxon>Pseudomonadati</taxon>
        <taxon>Pseudomonadota</taxon>
        <taxon>Alphaproteobacteria</taxon>
        <taxon>Hyphomicrobiales</taxon>
        <taxon>Methylobacteriaceae</taxon>
        <taxon>Microvirga</taxon>
    </lineage>
</organism>
<evidence type="ECO:0000256" key="3">
    <source>
        <dbReference type="ARBA" id="ARBA00012737"/>
    </source>
</evidence>
<sequence length="545" mass="59198">MKRSCRVSASVTHGLRLSGFKEFGKISVAVVEALEEEPWKVEEELASAYAERGPAALSDFTRRASFLLVDHAAGEIHAARDPVGLGSLFFADTRQGTTIANDIALLIRPGDKLSVCPKGLIQYLTFQYTPAPFTLLSGVQKLHPGEVRTNRIHDGALVGVQRLSPLRFGSNTLSGRELEDVFGEVYGQLRDSVAGRKVGVLASGGVDSTTNALWLKRVGAEPVLLTASFQDPEFDETPYVRDLSAHLGLSLRTHVVTAQPRGDLARLIGFLAEPICDRALIPTGALLSACGHDLSSIVSGEGGDELWGPPRRWPAHVDLAAPFLTASDLASTYLRASAATSIDDRRHMLSSSLAAEIEEEQDRAAKLLESLMVAAEPQDCFQAVKAAQIGTWLPENVIAKDRAAADVIGARPRFPLAHRLCMQFVAGLSNHEHLRGCSGKELLRSFHRGSVPESVWSKPKHKFKVPPGTWLTQPVAEQVCRRIRDGGTGLDRFFSAHFIDSLAAEASRLDDRLVWGIHTLTEWLDAIKARAGSTIHDETDISHTA</sequence>
<comment type="catalytic activity">
    <reaction evidence="4">
        <text>L-aspartate + L-glutamine + ATP + H2O = L-asparagine + L-glutamate + AMP + diphosphate + H(+)</text>
        <dbReference type="Rhea" id="RHEA:12228"/>
        <dbReference type="ChEBI" id="CHEBI:15377"/>
        <dbReference type="ChEBI" id="CHEBI:15378"/>
        <dbReference type="ChEBI" id="CHEBI:29985"/>
        <dbReference type="ChEBI" id="CHEBI:29991"/>
        <dbReference type="ChEBI" id="CHEBI:30616"/>
        <dbReference type="ChEBI" id="CHEBI:33019"/>
        <dbReference type="ChEBI" id="CHEBI:58048"/>
        <dbReference type="ChEBI" id="CHEBI:58359"/>
        <dbReference type="ChEBI" id="CHEBI:456215"/>
        <dbReference type="EC" id="6.3.5.4"/>
    </reaction>
</comment>
<comment type="similarity">
    <text evidence="2">Belongs to the asparagine synthetase family.</text>
</comment>
<evidence type="ECO:0000259" key="6">
    <source>
        <dbReference type="Pfam" id="PF00733"/>
    </source>
</evidence>
<dbReference type="EC" id="6.3.5.4" evidence="3"/>
<evidence type="ECO:0000256" key="1">
    <source>
        <dbReference type="ARBA" id="ARBA00005187"/>
    </source>
</evidence>
<dbReference type="PIRSF" id="PIRSF001589">
    <property type="entry name" value="Asn_synthetase_glu-h"/>
    <property type="match status" value="1"/>
</dbReference>
<dbReference type="GO" id="GO:0004066">
    <property type="term" value="F:asparagine synthase (glutamine-hydrolyzing) activity"/>
    <property type="evidence" value="ECO:0007669"/>
    <property type="project" value="UniProtKB-EC"/>
</dbReference>
<evidence type="ECO:0000313" key="7">
    <source>
        <dbReference type="EMBL" id="MBB4041645.1"/>
    </source>
</evidence>
<dbReference type="Pfam" id="PF00733">
    <property type="entry name" value="Asn_synthase"/>
    <property type="match status" value="1"/>
</dbReference>
<gene>
    <name evidence="7" type="ORF">GGR34_003323</name>
</gene>
<evidence type="ECO:0000256" key="4">
    <source>
        <dbReference type="ARBA" id="ARBA00048741"/>
    </source>
</evidence>
<name>A0A7W6IHK5_9HYPH</name>
<keyword evidence="8" id="KW-1185">Reference proteome</keyword>
<dbReference type="InterPro" id="IPR051786">
    <property type="entry name" value="ASN_synthetase/amidase"/>
</dbReference>
<reference evidence="7 8" key="1">
    <citation type="submission" date="2020-08" db="EMBL/GenBank/DDBJ databases">
        <title>Genomic Encyclopedia of Type Strains, Phase IV (KMG-IV): sequencing the most valuable type-strain genomes for metagenomic binning, comparative biology and taxonomic classification.</title>
        <authorList>
            <person name="Goeker M."/>
        </authorList>
    </citation>
    <scope>NUCLEOTIDE SEQUENCE [LARGE SCALE GENOMIC DNA]</scope>
    <source>
        <strain evidence="7 8">DSM 15743</strain>
    </source>
</reference>
<dbReference type="AlphaFoldDB" id="A0A7W6IHK5"/>
<dbReference type="PANTHER" id="PTHR43284">
    <property type="entry name" value="ASPARAGINE SYNTHETASE (GLUTAMINE-HYDROLYZING)"/>
    <property type="match status" value="1"/>
</dbReference>
<dbReference type="InterPro" id="IPR014729">
    <property type="entry name" value="Rossmann-like_a/b/a_fold"/>
</dbReference>
<dbReference type="InterPro" id="IPR029055">
    <property type="entry name" value="Ntn_hydrolases_N"/>
</dbReference>
<dbReference type="PANTHER" id="PTHR43284:SF1">
    <property type="entry name" value="ASPARAGINE SYNTHETASE"/>
    <property type="match status" value="1"/>
</dbReference>
<accession>A0A7W6IHK5</accession>
<comment type="caution">
    <text evidence="7">The sequence shown here is derived from an EMBL/GenBank/DDBJ whole genome shotgun (WGS) entry which is preliminary data.</text>
</comment>
<dbReference type="Proteomes" id="UP000519439">
    <property type="component" value="Unassembled WGS sequence"/>
</dbReference>
<dbReference type="InterPro" id="IPR006426">
    <property type="entry name" value="Asn_synth_AEB"/>
</dbReference>
<keyword evidence="7" id="KW-0436">Ligase</keyword>
<dbReference type="Gene3D" id="3.60.20.10">
    <property type="entry name" value="Glutamine Phosphoribosylpyrophosphate, subunit 1, domain 1"/>
    <property type="match status" value="1"/>
</dbReference>